<dbReference type="InterPro" id="IPR029033">
    <property type="entry name" value="His_PPase_superfam"/>
</dbReference>
<evidence type="ECO:0000256" key="2">
    <source>
        <dbReference type="SAM" id="SignalP"/>
    </source>
</evidence>
<evidence type="ECO:0000313" key="4">
    <source>
        <dbReference type="Proteomes" id="UP000596902"/>
    </source>
</evidence>
<keyword evidence="1" id="KW-0378">Hydrolase</keyword>
<keyword evidence="4" id="KW-1185">Reference proteome</keyword>
<organism evidence="3 4">
    <name type="scientific">Alternaria burnsii</name>
    <dbReference type="NCBI Taxonomy" id="1187904"/>
    <lineage>
        <taxon>Eukaryota</taxon>
        <taxon>Fungi</taxon>
        <taxon>Dikarya</taxon>
        <taxon>Ascomycota</taxon>
        <taxon>Pezizomycotina</taxon>
        <taxon>Dothideomycetes</taxon>
        <taxon>Pleosporomycetidae</taxon>
        <taxon>Pleosporales</taxon>
        <taxon>Pleosporineae</taxon>
        <taxon>Pleosporaceae</taxon>
        <taxon>Alternaria</taxon>
        <taxon>Alternaria sect. Alternaria</taxon>
    </lineage>
</organism>
<evidence type="ECO:0000313" key="3">
    <source>
        <dbReference type="EMBL" id="KAF7676295.1"/>
    </source>
</evidence>
<dbReference type="PANTHER" id="PTHR20963:SF18">
    <property type="entry name" value="ACID PHOSPHATASE PHO11-RELATED"/>
    <property type="match status" value="1"/>
</dbReference>
<dbReference type="GO" id="GO:0009277">
    <property type="term" value="C:fungal-type cell wall"/>
    <property type="evidence" value="ECO:0007669"/>
    <property type="project" value="TreeGrafter"/>
</dbReference>
<dbReference type="InterPro" id="IPR000560">
    <property type="entry name" value="His_Pase_clade-2"/>
</dbReference>
<keyword evidence="2" id="KW-0732">Signal</keyword>
<name>A0A8H7EFE0_9PLEO</name>
<dbReference type="PANTHER" id="PTHR20963">
    <property type="entry name" value="MULTIPLE INOSITOL POLYPHOSPHATE PHOSPHATASE-RELATED"/>
    <property type="match status" value="1"/>
</dbReference>
<dbReference type="EMBL" id="JAAABM010000007">
    <property type="protein sequence ID" value="KAF7676295.1"/>
    <property type="molecule type" value="Genomic_DNA"/>
</dbReference>
<dbReference type="GeneID" id="62204025"/>
<dbReference type="OrthoDB" id="6509975at2759"/>
<accession>A0A8H7EFE0</accession>
<dbReference type="Proteomes" id="UP000596902">
    <property type="component" value="Unassembled WGS sequence"/>
</dbReference>
<gene>
    <name evidence="3" type="ORF">GT037_005800</name>
</gene>
<dbReference type="RefSeq" id="XP_038786536.1">
    <property type="nucleotide sequence ID" value="XM_038930847.1"/>
</dbReference>
<dbReference type="Gene3D" id="3.40.50.1240">
    <property type="entry name" value="Phosphoglycerate mutase-like"/>
    <property type="match status" value="1"/>
</dbReference>
<dbReference type="Pfam" id="PF00328">
    <property type="entry name" value="His_Phos_2"/>
    <property type="match status" value="1"/>
</dbReference>
<dbReference type="CDD" id="cd07061">
    <property type="entry name" value="HP_HAP_like"/>
    <property type="match status" value="1"/>
</dbReference>
<feature type="signal peptide" evidence="2">
    <location>
        <begin position="1"/>
        <end position="21"/>
    </location>
</feature>
<feature type="chain" id="PRO_5034142234" evidence="2">
    <location>
        <begin position="22"/>
        <end position="527"/>
    </location>
</feature>
<dbReference type="SUPFAM" id="SSF53254">
    <property type="entry name" value="Phosphoglycerate mutase-like"/>
    <property type="match status" value="1"/>
</dbReference>
<dbReference type="AlphaFoldDB" id="A0A8H7EFE0"/>
<reference evidence="3" key="1">
    <citation type="submission" date="2020-01" db="EMBL/GenBank/DDBJ databases">
        <authorList>
            <person name="Feng Z.H.Z."/>
        </authorList>
    </citation>
    <scope>NUCLEOTIDE SEQUENCE</scope>
    <source>
        <strain evidence="3">CBS107.38</strain>
    </source>
</reference>
<protein>
    <submittedName>
        <fullName evidence="3">3-phytase b</fullName>
    </submittedName>
</protein>
<evidence type="ECO:0000256" key="1">
    <source>
        <dbReference type="ARBA" id="ARBA00022801"/>
    </source>
</evidence>
<dbReference type="GO" id="GO:0003993">
    <property type="term" value="F:acid phosphatase activity"/>
    <property type="evidence" value="ECO:0007669"/>
    <property type="project" value="TreeGrafter"/>
</dbReference>
<proteinExistence type="predicted"/>
<comment type="caution">
    <text evidence="3">The sequence shown here is derived from an EMBL/GenBank/DDBJ whole genome shotgun (WGS) entry which is preliminary data.</text>
</comment>
<reference evidence="3" key="2">
    <citation type="submission" date="2020-08" db="EMBL/GenBank/DDBJ databases">
        <title>Draft Genome Sequence of Cumin Blight Pathogen Alternaria burnsii.</title>
        <authorList>
            <person name="Feng Z."/>
        </authorList>
    </citation>
    <scope>NUCLEOTIDE SEQUENCE</scope>
    <source>
        <strain evidence="3">CBS107.38</strain>
    </source>
</reference>
<sequence>MSMPWHLLIAVIIAIVAVTYSYDQSILLAALGLMPCRPSCQSAASSTHSDYPGHDCAEKPHHSSWTTWFHPDTGDVTAANSGLGAGAVTKDWNILYHLGGNGPWVEKVIDVVDGGIKLPNGCEVEQVHMMSRHAERYPTMKAGSTQKAVVHRMKESGRVFTGNLAFFNDWELFWSSDDTHLEQLTSTGIFAGTLSSFTTGVRLRTRYQHLLERTSLEKHPTKFWASDSNRVIETAKHFAAGFFGIDYNITNKAILQVISEHSSLGADTLTPGRTCLANKKDEMEGQRKGYRLLNEYRASYMPAIRERLAKQTDMYFEDHEIYAMQEMCGFEITVRGRSDWCDVFTQDEFLSFEYARDVLHYYRAGPGQKYAASMGWLWLNATTNLLVEGPDAGPLFFSFNHDGDIAPLMCALDVINDEEHLPITHIAHDRKWRKSQVSPMHGRIIFELLSCKTDTQSSPGKFVRLNINDGITAIPGCDSGPGKSCPLAEFAARTRKRGEEVGNFNELCGLDGDAAERITFLHQKREV</sequence>